<keyword evidence="2" id="KW-0479">Metal-binding</keyword>
<evidence type="ECO:0000256" key="5">
    <source>
        <dbReference type="ARBA" id="ARBA00023242"/>
    </source>
</evidence>
<dbReference type="GO" id="GO:0003677">
    <property type="term" value="F:DNA binding"/>
    <property type="evidence" value="ECO:0007669"/>
    <property type="project" value="UniProtKB-KW"/>
</dbReference>
<name>A0A1G4JSD4_9SACH</name>
<feature type="domain" description="Zn(2)-C6 fungal-type" evidence="7">
    <location>
        <begin position="21"/>
        <end position="50"/>
    </location>
</feature>
<dbReference type="GO" id="GO:0005634">
    <property type="term" value="C:nucleus"/>
    <property type="evidence" value="ECO:0007669"/>
    <property type="project" value="UniProtKB-SubCell"/>
</dbReference>
<dbReference type="InterPro" id="IPR001138">
    <property type="entry name" value="Zn2Cys6_DnaBD"/>
</dbReference>
<protein>
    <submittedName>
        <fullName evidence="8">LADA_0G04852g1_1</fullName>
    </submittedName>
</protein>
<evidence type="ECO:0000259" key="7">
    <source>
        <dbReference type="PROSITE" id="PS50048"/>
    </source>
</evidence>
<organism evidence="8 9">
    <name type="scientific">Lachancea dasiensis</name>
    <dbReference type="NCBI Taxonomy" id="1072105"/>
    <lineage>
        <taxon>Eukaryota</taxon>
        <taxon>Fungi</taxon>
        <taxon>Dikarya</taxon>
        <taxon>Ascomycota</taxon>
        <taxon>Saccharomycotina</taxon>
        <taxon>Saccharomycetes</taxon>
        <taxon>Saccharomycetales</taxon>
        <taxon>Saccharomycetaceae</taxon>
        <taxon>Lachancea</taxon>
    </lineage>
</organism>
<dbReference type="SUPFAM" id="SSF57701">
    <property type="entry name" value="Zn2/Cys6 DNA-binding domain"/>
    <property type="match status" value="1"/>
</dbReference>
<dbReference type="SMART" id="SM00066">
    <property type="entry name" value="GAL4"/>
    <property type="match status" value="1"/>
</dbReference>
<feature type="compositionally biased region" description="Low complexity" evidence="6">
    <location>
        <begin position="90"/>
        <end position="101"/>
    </location>
</feature>
<dbReference type="EMBL" id="LT598457">
    <property type="protein sequence ID" value="SCU93777.1"/>
    <property type="molecule type" value="Genomic_DNA"/>
</dbReference>
<evidence type="ECO:0000256" key="2">
    <source>
        <dbReference type="ARBA" id="ARBA00022723"/>
    </source>
</evidence>
<dbReference type="Proteomes" id="UP000190274">
    <property type="component" value="Chromosome G"/>
</dbReference>
<evidence type="ECO:0000256" key="6">
    <source>
        <dbReference type="SAM" id="MobiDB-lite"/>
    </source>
</evidence>
<dbReference type="GO" id="GO:0000981">
    <property type="term" value="F:DNA-binding transcription factor activity, RNA polymerase II-specific"/>
    <property type="evidence" value="ECO:0007669"/>
    <property type="project" value="InterPro"/>
</dbReference>
<evidence type="ECO:0000256" key="1">
    <source>
        <dbReference type="ARBA" id="ARBA00004123"/>
    </source>
</evidence>
<dbReference type="InterPro" id="IPR050987">
    <property type="entry name" value="AtrR-like"/>
</dbReference>
<dbReference type="STRING" id="1266660.A0A1G4JSD4"/>
<dbReference type="AlphaFoldDB" id="A0A1G4JSD4"/>
<gene>
    <name evidence="8" type="ORF">LADA_0G04852G</name>
</gene>
<dbReference type="InterPro" id="IPR036864">
    <property type="entry name" value="Zn2-C6_fun-type_DNA-bd_sf"/>
</dbReference>
<keyword evidence="3" id="KW-0862">Zinc</keyword>
<dbReference type="OrthoDB" id="3364175at2759"/>
<evidence type="ECO:0000256" key="4">
    <source>
        <dbReference type="ARBA" id="ARBA00023125"/>
    </source>
</evidence>
<dbReference type="Pfam" id="PF00172">
    <property type="entry name" value="Zn_clus"/>
    <property type="match status" value="1"/>
</dbReference>
<keyword evidence="4" id="KW-0238">DNA-binding</keyword>
<dbReference type="SMART" id="SM00906">
    <property type="entry name" value="Fungal_trans"/>
    <property type="match status" value="1"/>
</dbReference>
<accession>A0A1G4JSD4</accession>
<feature type="region of interest" description="Disordered" evidence="6">
    <location>
        <begin position="56"/>
        <end position="117"/>
    </location>
</feature>
<sequence>MSTANSGDGVVKKKRTKVSKACDNCRRRKIKCTGAQPCLNCQTYKCECTYGKLSSASLSSQNPATSSRTFPAKATKSTEFLPQDGLPDPSSNSSNTSDFSNITPTSTSRGDTANGLYEDDEDATRQLQLLRESLRALTSASQSPRVIEAVQNIRQQIHHIETSWQPELRAGSICDIPRSCTSLETQLMMNKYTEKVSLTKYSTIQPSPFVSKAMIVNQHPVVDEMFGLYSPGLLMSLRGIGVLFKNFFDPGVKMAREYKTTLFLMLRFFDACDHFLELGMKSWTIPVENFCSLSGLPFDSKELVIARIVSELPVTLIAKTKELYPQFELPKDLRSDKDMFNWVTRAMAVWCLESKCDVSHCIQNINEMEKLIRVKEVLSVLAFQYLNLTIYIPGGDLDHLESLLSLIKHEYWAGEHHVLFQLRSIICSYSQHLGLHRWEYYVGMDEELAERRREVWWRCYFWDKFFSVLGGKQAEIPDYSVSCLLPVCFRRLGILESDEFLQKIDTLREPLTGRVSEMMLFCSVSLAIVVGDFFRNVLYNKKYTNFRNHAKPTSMKEALMRELCNDVTIFVRRFEIIGFHAKTLRTPSMKYMNENHFTPQEMEDASQADHTVFFLEHAISVCLGAVEHLFARFKVEEYPPDIQRPLKDYRVQIHSSWRCLIHVMGTQDVELVWQTMGSGCMLYMTVLTDLFTPRPHSSQIAMQDVLLVLRASHNLDTLSFLEDCFQEARKYSRALRQLVKHRTFFQILVRISLQLFMRTSQTTVGEFFDRLKITDANLVSAAERVLSLTHDNFKACFVTQEKTPYHLSIERSIEQEQDLTLQISIPSDASGDYSQTKNTIWPSGGAITKTKLADDLQAKESALPMSPSLNFNLTSLDDFLNCGEDDLYNKLWSDINIGIPEFQSLQNAQ</sequence>
<dbReference type="Pfam" id="PF04082">
    <property type="entry name" value="Fungal_trans"/>
    <property type="match status" value="1"/>
</dbReference>
<keyword evidence="9" id="KW-1185">Reference proteome</keyword>
<feature type="compositionally biased region" description="Polar residues" evidence="6">
    <location>
        <begin position="102"/>
        <end position="111"/>
    </location>
</feature>
<proteinExistence type="predicted"/>
<dbReference type="GO" id="GO:0045944">
    <property type="term" value="P:positive regulation of transcription by RNA polymerase II"/>
    <property type="evidence" value="ECO:0007669"/>
    <property type="project" value="UniProtKB-ARBA"/>
</dbReference>
<keyword evidence="5" id="KW-0539">Nucleus</keyword>
<feature type="compositionally biased region" description="Polar residues" evidence="6">
    <location>
        <begin position="56"/>
        <end position="80"/>
    </location>
</feature>
<reference evidence="9" key="1">
    <citation type="submission" date="2016-03" db="EMBL/GenBank/DDBJ databases">
        <authorList>
            <person name="Devillers H."/>
        </authorList>
    </citation>
    <scope>NUCLEOTIDE SEQUENCE [LARGE SCALE GENOMIC DNA]</scope>
</reference>
<dbReference type="PROSITE" id="PS50048">
    <property type="entry name" value="ZN2_CY6_FUNGAL_2"/>
    <property type="match status" value="1"/>
</dbReference>
<dbReference type="PROSITE" id="PS00463">
    <property type="entry name" value="ZN2_CY6_FUNGAL_1"/>
    <property type="match status" value="1"/>
</dbReference>
<dbReference type="InterPro" id="IPR007219">
    <property type="entry name" value="XnlR_reg_dom"/>
</dbReference>
<evidence type="ECO:0000313" key="9">
    <source>
        <dbReference type="Proteomes" id="UP000190274"/>
    </source>
</evidence>
<dbReference type="PANTHER" id="PTHR46910">
    <property type="entry name" value="TRANSCRIPTION FACTOR PDR1"/>
    <property type="match status" value="1"/>
</dbReference>
<dbReference type="Gene3D" id="4.10.240.10">
    <property type="entry name" value="Zn(2)-C6 fungal-type DNA-binding domain"/>
    <property type="match status" value="1"/>
</dbReference>
<dbReference type="CDD" id="cd12148">
    <property type="entry name" value="fungal_TF_MHR"/>
    <property type="match status" value="1"/>
</dbReference>
<dbReference type="GO" id="GO:0008270">
    <property type="term" value="F:zinc ion binding"/>
    <property type="evidence" value="ECO:0007669"/>
    <property type="project" value="InterPro"/>
</dbReference>
<dbReference type="PANTHER" id="PTHR46910:SF3">
    <property type="entry name" value="HALOTOLERANCE PROTEIN 9-RELATED"/>
    <property type="match status" value="1"/>
</dbReference>
<comment type="subcellular location">
    <subcellularLocation>
        <location evidence="1">Nucleus</location>
    </subcellularLocation>
</comment>
<evidence type="ECO:0000256" key="3">
    <source>
        <dbReference type="ARBA" id="ARBA00022833"/>
    </source>
</evidence>
<dbReference type="CDD" id="cd00067">
    <property type="entry name" value="GAL4"/>
    <property type="match status" value="1"/>
</dbReference>
<dbReference type="GO" id="GO:0006351">
    <property type="term" value="P:DNA-templated transcription"/>
    <property type="evidence" value="ECO:0007669"/>
    <property type="project" value="InterPro"/>
</dbReference>
<evidence type="ECO:0000313" key="8">
    <source>
        <dbReference type="EMBL" id="SCU93777.1"/>
    </source>
</evidence>